<proteinExistence type="predicted"/>
<reference evidence="2 3" key="1">
    <citation type="submission" date="2024-05" db="EMBL/GenBank/DDBJ databases">
        <title>Genetic variation in Jamaican populations of the coffee berry borer (Hypothenemus hampei).</title>
        <authorList>
            <person name="Errbii M."/>
            <person name="Myrie A."/>
        </authorList>
    </citation>
    <scope>NUCLEOTIDE SEQUENCE [LARGE SCALE GENOMIC DNA]</scope>
    <source>
        <strain evidence="2">JA-Hopewell-2020-01-JO</strain>
        <tissue evidence="2">Whole body</tissue>
    </source>
</reference>
<feature type="compositionally biased region" description="Low complexity" evidence="1">
    <location>
        <begin position="181"/>
        <end position="192"/>
    </location>
</feature>
<feature type="region of interest" description="Disordered" evidence="1">
    <location>
        <begin position="38"/>
        <end position="90"/>
    </location>
</feature>
<feature type="compositionally biased region" description="Low complexity" evidence="1">
    <location>
        <begin position="228"/>
        <end position="242"/>
    </location>
</feature>
<accession>A0ABD1F1U9</accession>
<feature type="region of interest" description="Disordered" evidence="1">
    <location>
        <begin position="218"/>
        <end position="245"/>
    </location>
</feature>
<dbReference type="Proteomes" id="UP001566132">
    <property type="component" value="Unassembled WGS sequence"/>
</dbReference>
<dbReference type="AlphaFoldDB" id="A0ABD1F1U9"/>
<protein>
    <submittedName>
        <fullName evidence="2">Uncharacterized protein</fullName>
    </submittedName>
</protein>
<gene>
    <name evidence="2" type="ORF">ABEB36_005589</name>
</gene>
<comment type="caution">
    <text evidence="2">The sequence shown here is derived from an EMBL/GenBank/DDBJ whole genome shotgun (WGS) entry which is preliminary data.</text>
</comment>
<name>A0ABD1F1U9_HYPHA</name>
<feature type="region of interest" description="Disordered" evidence="1">
    <location>
        <begin position="171"/>
        <end position="192"/>
    </location>
</feature>
<evidence type="ECO:0000313" key="3">
    <source>
        <dbReference type="Proteomes" id="UP001566132"/>
    </source>
</evidence>
<evidence type="ECO:0000313" key="2">
    <source>
        <dbReference type="EMBL" id="KAL1506182.1"/>
    </source>
</evidence>
<organism evidence="2 3">
    <name type="scientific">Hypothenemus hampei</name>
    <name type="common">Coffee berry borer</name>
    <dbReference type="NCBI Taxonomy" id="57062"/>
    <lineage>
        <taxon>Eukaryota</taxon>
        <taxon>Metazoa</taxon>
        <taxon>Ecdysozoa</taxon>
        <taxon>Arthropoda</taxon>
        <taxon>Hexapoda</taxon>
        <taxon>Insecta</taxon>
        <taxon>Pterygota</taxon>
        <taxon>Neoptera</taxon>
        <taxon>Endopterygota</taxon>
        <taxon>Coleoptera</taxon>
        <taxon>Polyphaga</taxon>
        <taxon>Cucujiformia</taxon>
        <taxon>Curculionidae</taxon>
        <taxon>Scolytinae</taxon>
        <taxon>Hypothenemus</taxon>
    </lineage>
</organism>
<feature type="compositionally biased region" description="Polar residues" evidence="1">
    <location>
        <begin position="54"/>
        <end position="72"/>
    </location>
</feature>
<dbReference type="EMBL" id="JBDJPC010000004">
    <property type="protein sequence ID" value="KAL1506182.1"/>
    <property type="molecule type" value="Genomic_DNA"/>
</dbReference>
<evidence type="ECO:0000256" key="1">
    <source>
        <dbReference type="SAM" id="MobiDB-lite"/>
    </source>
</evidence>
<sequence length="271" mass="30225">MDKSEKGDHFRKNKSSDEGKPLKKARYVWEVKGRGYLKSAKGRPSGRGKDTHMEAQSTSDDSDTVISHSGTQELIDRDSTDEDSPDRFPLENSIENEIPVTLVSTQPKNQDYYLQKWQARQIARGFIDNTINSMLENWMDRPFDASELVDDFENDGQVEDDAILMAIRSHGLQSGMRERPTTNNDTASNSNSTCYSSIKESAVYPSSILQESSDDNLQNLQKEQETDSSPSSMSLDTSSSISNPYEADLGDPVDFLNAAVSVAIQKKGLTY</sequence>
<feature type="region of interest" description="Disordered" evidence="1">
    <location>
        <begin position="1"/>
        <end position="24"/>
    </location>
</feature>
<keyword evidence="3" id="KW-1185">Reference proteome</keyword>